<keyword evidence="1" id="KW-0472">Membrane</keyword>
<keyword evidence="1" id="KW-1133">Transmembrane helix</keyword>
<dbReference type="EMBL" id="CAMXCT020004502">
    <property type="protein sequence ID" value="CAL1162713.1"/>
    <property type="molecule type" value="Genomic_DNA"/>
</dbReference>
<protein>
    <submittedName>
        <fullName evidence="4">Cellulase</fullName>
    </submittedName>
</protein>
<evidence type="ECO:0000313" key="2">
    <source>
        <dbReference type="EMBL" id="CAI4009338.1"/>
    </source>
</evidence>
<comment type="caution">
    <text evidence="2">The sequence shown here is derived from an EMBL/GenBank/DDBJ whole genome shotgun (WGS) entry which is preliminary data.</text>
</comment>
<reference evidence="2" key="1">
    <citation type="submission" date="2022-10" db="EMBL/GenBank/DDBJ databases">
        <authorList>
            <person name="Chen Y."/>
            <person name="Dougan E. K."/>
            <person name="Chan C."/>
            <person name="Rhodes N."/>
            <person name="Thang M."/>
        </authorList>
    </citation>
    <scope>NUCLEOTIDE SEQUENCE</scope>
</reference>
<gene>
    <name evidence="2" type="ORF">C1SCF055_LOCUS34706</name>
</gene>
<dbReference type="Proteomes" id="UP001152797">
    <property type="component" value="Unassembled WGS sequence"/>
</dbReference>
<evidence type="ECO:0000313" key="5">
    <source>
        <dbReference type="Proteomes" id="UP001152797"/>
    </source>
</evidence>
<accession>A0A9P1DFW5</accession>
<proteinExistence type="predicted"/>
<name>A0A9P1DFW5_9DINO</name>
<organism evidence="2">
    <name type="scientific">Cladocopium goreaui</name>
    <dbReference type="NCBI Taxonomy" id="2562237"/>
    <lineage>
        <taxon>Eukaryota</taxon>
        <taxon>Sar</taxon>
        <taxon>Alveolata</taxon>
        <taxon>Dinophyceae</taxon>
        <taxon>Suessiales</taxon>
        <taxon>Symbiodiniaceae</taxon>
        <taxon>Cladocopium</taxon>
    </lineage>
</organism>
<evidence type="ECO:0000313" key="3">
    <source>
        <dbReference type="EMBL" id="CAL1162713.1"/>
    </source>
</evidence>
<feature type="transmembrane region" description="Helical" evidence="1">
    <location>
        <begin position="80"/>
        <end position="100"/>
    </location>
</feature>
<keyword evidence="5" id="KW-1185">Reference proteome</keyword>
<reference evidence="3" key="2">
    <citation type="submission" date="2024-04" db="EMBL/GenBank/DDBJ databases">
        <authorList>
            <person name="Chen Y."/>
            <person name="Shah S."/>
            <person name="Dougan E. K."/>
            <person name="Thang M."/>
            <person name="Chan C."/>
        </authorList>
    </citation>
    <scope>NUCLEOTIDE SEQUENCE [LARGE SCALE GENOMIC DNA]</scope>
</reference>
<dbReference type="EMBL" id="CAMXCT010004502">
    <property type="protein sequence ID" value="CAI4009338.1"/>
    <property type="molecule type" value="Genomic_DNA"/>
</dbReference>
<keyword evidence="1" id="KW-0812">Transmembrane</keyword>
<evidence type="ECO:0000313" key="4">
    <source>
        <dbReference type="EMBL" id="CAL4796650.1"/>
    </source>
</evidence>
<dbReference type="EMBL" id="CAMXCT030004502">
    <property type="protein sequence ID" value="CAL4796650.1"/>
    <property type="molecule type" value="Genomic_DNA"/>
</dbReference>
<dbReference type="AlphaFoldDB" id="A0A9P1DFW5"/>
<sequence length="255" mass="28707">MAGARHGVVLMPSQGDGFCECEDSCFNDGPRRERQGYHYVGHGHGSFSQVNEMEFVGRGRGNYEKQHRTLVQGYQCRPQCVAIASGALLVATIFIIAAILHAQNAQNAAADDATPGIFRHPGNVRGTGAYDCNLGFEHWREAWTLRHQRWCCFSENKACAEKIVHRDHYIQVIRHGDAMHGHFSHRIAASYDPEADNQIYDCTMGIPSWQSLWSQSKKVWCCDHSHGEVMLPLRSYCCTSLHIGCQDGYHRKSLD</sequence>
<evidence type="ECO:0000256" key="1">
    <source>
        <dbReference type="SAM" id="Phobius"/>
    </source>
</evidence>